<keyword evidence="7" id="KW-1185">Reference proteome</keyword>
<dbReference type="PANTHER" id="PTHR30136">
    <property type="entry name" value="HELIX-TURN-HELIX TRANSCRIPTIONAL REGULATOR, ICLR FAMILY"/>
    <property type="match status" value="1"/>
</dbReference>
<reference evidence="6 7" key="1">
    <citation type="journal article" date="2013" name="Genome Announc.">
        <title>Genome of the haloarchaeon Natronomonas moolapensis, a neutrophilic member of a previously haloalkaliphilic genus.</title>
        <authorList>
            <person name="Dyall-Smith M.L."/>
            <person name="Pfeiffer F."/>
            <person name="Oberwinkler T."/>
            <person name="Klee K."/>
            <person name="Rampp M."/>
            <person name="Palm P."/>
            <person name="Gross K."/>
            <person name="Schuster S.C."/>
            <person name="Oesterhelt D."/>
        </authorList>
    </citation>
    <scope>NUCLEOTIDE SEQUENCE [LARGE SCALE GENOMIC DNA]</scope>
    <source>
        <strain evidence="7">DSM 18674 / JCM 14361 / 8.8.11</strain>
    </source>
</reference>
<dbReference type="InterPro" id="IPR050707">
    <property type="entry name" value="HTH_MetabolicPath_Reg"/>
</dbReference>
<dbReference type="SUPFAM" id="SSF55781">
    <property type="entry name" value="GAF domain-like"/>
    <property type="match status" value="1"/>
</dbReference>
<evidence type="ECO:0000313" key="7">
    <source>
        <dbReference type="Proteomes" id="UP000011867"/>
    </source>
</evidence>
<dbReference type="STRING" id="268739.Nmlp_3134"/>
<proteinExistence type="predicted"/>
<dbReference type="EMBL" id="HF582854">
    <property type="protein sequence ID" value="CCQ37274.1"/>
    <property type="molecule type" value="Genomic_DNA"/>
</dbReference>
<dbReference type="SMART" id="SM00346">
    <property type="entry name" value="HTH_ICLR"/>
    <property type="match status" value="1"/>
</dbReference>
<dbReference type="InterPro" id="IPR036388">
    <property type="entry name" value="WH-like_DNA-bd_sf"/>
</dbReference>
<dbReference type="InterPro" id="IPR029016">
    <property type="entry name" value="GAF-like_dom_sf"/>
</dbReference>
<dbReference type="RefSeq" id="WP_015410021.1">
    <property type="nucleotide sequence ID" value="NC_020388.1"/>
</dbReference>
<evidence type="ECO:0000256" key="1">
    <source>
        <dbReference type="ARBA" id="ARBA00023015"/>
    </source>
</evidence>
<keyword evidence="1" id="KW-0805">Transcription regulation</keyword>
<dbReference type="PROSITE" id="PS51078">
    <property type="entry name" value="ICLR_ED"/>
    <property type="match status" value="1"/>
</dbReference>
<sequence length="250" mass="27080">MSDPKNRSVTRALRIVDALSKRDGVGVSELAEAVALPVSTVHDYLQALRSTGHVVKEGSDYRISTRFLEIGHRGRRRREIYTAAAEELPAAAEETGEQATLIVEEGGDGVLLAVAEGEGAVDLPAYPGARVPLYANAGGKAILAHVDSERLETLLDEQAFEPITKRTVTDPDVLREQLGDVRERGHAVDRGERIAGFVCVAVPVLDRGDTVRGAICVCGPESRMGEERREAILSTIRRVANITQVNMDYV</sequence>
<dbReference type="Proteomes" id="UP000011867">
    <property type="component" value="Chromosome"/>
</dbReference>
<organism evidence="6 7">
    <name type="scientific">Natronomonas moolapensis (strain DSM 18674 / CECT 7526 / JCM 14361 / 8.8.11)</name>
    <dbReference type="NCBI Taxonomy" id="268739"/>
    <lineage>
        <taxon>Archaea</taxon>
        <taxon>Methanobacteriati</taxon>
        <taxon>Methanobacteriota</taxon>
        <taxon>Stenosarchaea group</taxon>
        <taxon>Halobacteria</taxon>
        <taxon>Halobacteriales</taxon>
        <taxon>Natronomonadaceae</taxon>
        <taxon>Natronomonas</taxon>
    </lineage>
</organism>
<dbReference type="GeneID" id="14652218"/>
<keyword evidence="2" id="KW-0238">DNA-binding</keyword>
<feature type="domain" description="HTH iclR-type" evidence="4">
    <location>
        <begin position="6"/>
        <end position="65"/>
    </location>
</feature>
<dbReference type="InterPro" id="IPR036390">
    <property type="entry name" value="WH_DNA-bd_sf"/>
</dbReference>
<dbReference type="OrthoDB" id="14763at2157"/>
<feature type="domain" description="IclR-ED" evidence="5">
    <location>
        <begin position="66"/>
        <end position="249"/>
    </location>
</feature>
<accession>M1Y423</accession>
<dbReference type="Gene3D" id="3.30.450.40">
    <property type="match status" value="1"/>
</dbReference>
<dbReference type="GO" id="GO:0045892">
    <property type="term" value="P:negative regulation of DNA-templated transcription"/>
    <property type="evidence" value="ECO:0007669"/>
    <property type="project" value="TreeGrafter"/>
</dbReference>
<dbReference type="eggNOG" id="arCOG02798">
    <property type="taxonomic scope" value="Archaea"/>
</dbReference>
<evidence type="ECO:0000259" key="4">
    <source>
        <dbReference type="PROSITE" id="PS51077"/>
    </source>
</evidence>
<dbReference type="KEGG" id="nmo:Nmlp_3134"/>
<gene>
    <name evidence="6" type="ordered locus">Nmlp_3134</name>
</gene>
<name>M1Y423_NATM8</name>
<dbReference type="GO" id="GO:0003677">
    <property type="term" value="F:DNA binding"/>
    <property type="evidence" value="ECO:0007669"/>
    <property type="project" value="UniProtKB-KW"/>
</dbReference>
<dbReference type="HOGENOM" id="CLU_062618_6_1_2"/>
<dbReference type="SUPFAM" id="SSF46785">
    <property type="entry name" value="Winged helix' DNA-binding domain"/>
    <property type="match status" value="1"/>
</dbReference>
<dbReference type="GO" id="GO:0003700">
    <property type="term" value="F:DNA-binding transcription factor activity"/>
    <property type="evidence" value="ECO:0007669"/>
    <property type="project" value="TreeGrafter"/>
</dbReference>
<dbReference type="PANTHER" id="PTHR30136:SF35">
    <property type="entry name" value="HTH-TYPE TRANSCRIPTIONAL REGULATOR RV1719"/>
    <property type="match status" value="1"/>
</dbReference>
<evidence type="ECO:0000313" key="6">
    <source>
        <dbReference type="EMBL" id="CCQ37274.1"/>
    </source>
</evidence>
<evidence type="ECO:0000256" key="3">
    <source>
        <dbReference type="ARBA" id="ARBA00023163"/>
    </source>
</evidence>
<dbReference type="InterPro" id="IPR014757">
    <property type="entry name" value="Tscrpt_reg_IclR_C"/>
</dbReference>
<dbReference type="AlphaFoldDB" id="M1Y423"/>
<dbReference type="Gene3D" id="1.10.10.10">
    <property type="entry name" value="Winged helix-like DNA-binding domain superfamily/Winged helix DNA-binding domain"/>
    <property type="match status" value="1"/>
</dbReference>
<dbReference type="InterPro" id="IPR005471">
    <property type="entry name" value="Tscrpt_reg_IclR_N"/>
</dbReference>
<evidence type="ECO:0000259" key="5">
    <source>
        <dbReference type="PROSITE" id="PS51078"/>
    </source>
</evidence>
<evidence type="ECO:0000256" key="2">
    <source>
        <dbReference type="ARBA" id="ARBA00023125"/>
    </source>
</evidence>
<protein>
    <submittedName>
        <fullName evidence="6">IclR family transcription regulator</fullName>
    </submittedName>
</protein>
<dbReference type="Pfam" id="PF01614">
    <property type="entry name" value="IclR_C"/>
    <property type="match status" value="1"/>
</dbReference>
<dbReference type="Pfam" id="PF09339">
    <property type="entry name" value="HTH_IclR"/>
    <property type="match status" value="1"/>
</dbReference>
<dbReference type="PROSITE" id="PS51077">
    <property type="entry name" value="HTH_ICLR"/>
    <property type="match status" value="1"/>
</dbReference>
<keyword evidence="3" id="KW-0804">Transcription</keyword>